<dbReference type="Pfam" id="PF16335">
    <property type="entry name" value="GtaA_6_Hairpin"/>
    <property type="match status" value="3"/>
</dbReference>
<evidence type="ECO:0000256" key="1">
    <source>
        <dbReference type="SAM" id="SignalP"/>
    </source>
</evidence>
<proteinExistence type="predicted"/>
<feature type="domain" description="Glutaminase A central" evidence="2">
    <location>
        <begin position="692"/>
        <end position="795"/>
    </location>
</feature>
<organism evidence="4 5">
    <name type="scientific">Diaporthe ampelina</name>
    <dbReference type="NCBI Taxonomy" id="1214573"/>
    <lineage>
        <taxon>Eukaryota</taxon>
        <taxon>Fungi</taxon>
        <taxon>Dikarya</taxon>
        <taxon>Ascomycota</taxon>
        <taxon>Pezizomycotina</taxon>
        <taxon>Sordariomycetes</taxon>
        <taxon>Sordariomycetidae</taxon>
        <taxon>Diaporthales</taxon>
        <taxon>Diaporthaceae</taxon>
        <taxon>Diaporthe</taxon>
    </lineage>
</organism>
<accession>A0A0G2F8W9</accession>
<dbReference type="OrthoDB" id="431715at2759"/>
<feature type="chain" id="PRO_5002543886" evidence="1">
    <location>
        <begin position="18"/>
        <end position="842"/>
    </location>
</feature>
<dbReference type="STRING" id="1214573.A0A0G2F8W9"/>
<protein>
    <submittedName>
        <fullName evidence="4">Putative glutaminase a</fullName>
    </submittedName>
</protein>
<feature type="domain" description="Glutaminase A central" evidence="2">
    <location>
        <begin position="536"/>
        <end position="665"/>
    </location>
</feature>
<feature type="domain" description="Glutaminase A N-terminal" evidence="3">
    <location>
        <begin position="121"/>
        <end position="354"/>
    </location>
</feature>
<reference evidence="4 5" key="1">
    <citation type="submission" date="2015-05" db="EMBL/GenBank/DDBJ databases">
        <title>Distinctive expansion of gene families associated with plant cell wall degradation and secondary metabolism in the genomes of grapevine trunk pathogens.</title>
        <authorList>
            <person name="Lawrence D.P."/>
            <person name="Travadon R."/>
            <person name="Rolshausen P.E."/>
            <person name="Baumgartner K."/>
        </authorList>
    </citation>
    <scope>NUCLEOTIDE SEQUENCE [LARGE SCALE GENOMIC DNA]</scope>
    <source>
        <strain evidence="4">DA912</strain>
    </source>
</reference>
<sequence length="842" mass="94360">MRLSLLSQAAAAALASASTLTPPILPLVVRNPYLSTWVPSRHAPWEQWPIFWTGRTVGFSVLAAVPDSGDVYPLLGRPQDSLGGSGHDYNVTFPEYLGATFDASTTNLTYLIAAPKGKDEPLKLTLSFLSPITPTSTLRQSLPAAYLTVHAEGSFDVNLYIDLNGEWVTGNRDNDIEWRLQQTELTDETKSSAGIKTWKVNRRTQQLLTEFDDRAEWGTLFFSAPEDVQHESGVSAVLRKHFSARGELRNANDDKFRRIMDEEPVFAFSKSFKLGSSSKAGPPDSRHTAGSKSDSVRFTFALAQDPVVQFASARGLTFMRPFWATYFPTAEEMVGYHYTDFSTASDLASNYSRQLDIDAYASGSSDYRDIAALSARQVLGATQFSGTPDNPILFLKEISSNGNFQTVDVIFPAFPFFLYTNPRWLAYLLEPLLEHMGSGQYPNKYSMHDLGYHFPNATGHGDGNDEYMPLEECGNMLIMGLALVNAYKYDTQPAFLNVATAGSVVMAKVKETSIVDEYGMDRAWGYGDEVEVNDLKQAQKWVQKSYKLWKQWTVYLIEEALEPKNQLSTDDFAGWLRLQSNLALKGIIGIRAMSEISSILGETKDAKYYREIADDYIAKWQDLALSRDKQFPKLSYEWYGSWTTIYNLFADSLLCFHLPEDSSTSIQVPQSSSAKWRWSQPDEQVPVSDDKKSTTFVPDYVYQLASDWYHNVMQQYGLPLDSRHLYTKSDWEFFAAAVTSRATRTEILTLVAKWLNETVTDKPFTDLYETEGEGGYPGGLEFKARPVVGGHFAFLALERACGGKATEALSFLDAAEPKQLDVMALLEEDRVFGMAQTAEMEL</sequence>
<dbReference type="InterPro" id="IPR052743">
    <property type="entry name" value="Glutaminase_GtaA"/>
</dbReference>
<gene>
    <name evidence="4" type="ORF">UCDDA912_g09405</name>
</gene>
<evidence type="ECO:0000259" key="2">
    <source>
        <dbReference type="Pfam" id="PF16335"/>
    </source>
</evidence>
<dbReference type="AlphaFoldDB" id="A0A0G2F8W9"/>
<dbReference type="InterPro" id="IPR032514">
    <property type="entry name" value="GtaA_central"/>
</dbReference>
<feature type="signal peptide" evidence="1">
    <location>
        <begin position="1"/>
        <end position="17"/>
    </location>
</feature>
<evidence type="ECO:0000259" key="3">
    <source>
        <dbReference type="Pfam" id="PF17168"/>
    </source>
</evidence>
<dbReference type="Pfam" id="PF17168">
    <property type="entry name" value="DUF5127"/>
    <property type="match status" value="1"/>
</dbReference>
<dbReference type="PANTHER" id="PTHR31987:SF12">
    <property type="entry name" value="PUTATIVE (AFU_ORTHOLOGUE AFUA_3G10910)-RELATED"/>
    <property type="match status" value="1"/>
</dbReference>
<dbReference type="Proteomes" id="UP000034680">
    <property type="component" value="Unassembled WGS sequence"/>
</dbReference>
<dbReference type="EMBL" id="LCUC01000457">
    <property type="protein sequence ID" value="KKY30661.1"/>
    <property type="molecule type" value="Genomic_DNA"/>
</dbReference>
<reference evidence="4 5" key="2">
    <citation type="submission" date="2015-05" db="EMBL/GenBank/DDBJ databases">
        <authorList>
            <person name="Morales-Cruz A."/>
            <person name="Amrine K.C."/>
            <person name="Cantu D."/>
        </authorList>
    </citation>
    <scope>NUCLEOTIDE SEQUENCE [LARGE SCALE GENOMIC DNA]</scope>
    <source>
        <strain evidence="4">DA912</strain>
    </source>
</reference>
<keyword evidence="5" id="KW-1185">Reference proteome</keyword>
<evidence type="ECO:0000313" key="5">
    <source>
        <dbReference type="Proteomes" id="UP000034680"/>
    </source>
</evidence>
<feature type="domain" description="Glutaminase A central" evidence="2">
    <location>
        <begin position="364"/>
        <end position="486"/>
    </location>
</feature>
<comment type="caution">
    <text evidence="4">The sequence shown here is derived from an EMBL/GenBank/DDBJ whole genome shotgun (WGS) entry which is preliminary data.</text>
</comment>
<dbReference type="PANTHER" id="PTHR31987">
    <property type="entry name" value="GLUTAMINASE A-RELATED"/>
    <property type="match status" value="1"/>
</dbReference>
<keyword evidence="1" id="KW-0732">Signal</keyword>
<evidence type="ECO:0000313" key="4">
    <source>
        <dbReference type="EMBL" id="KKY30661.1"/>
    </source>
</evidence>
<dbReference type="InterPro" id="IPR033433">
    <property type="entry name" value="GtaA_N"/>
</dbReference>
<name>A0A0G2F8W9_9PEZI</name>